<proteinExistence type="inferred from homology"/>
<dbReference type="PROSITE" id="PS01159">
    <property type="entry name" value="WW_DOMAIN_1"/>
    <property type="match status" value="7"/>
</dbReference>
<feature type="compositionally biased region" description="Basic and acidic residues" evidence="7">
    <location>
        <begin position="101"/>
        <end position="118"/>
    </location>
</feature>
<dbReference type="InterPro" id="IPR036020">
    <property type="entry name" value="WW_dom_sf"/>
</dbReference>
<dbReference type="GO" id="GO:0032021">
    <property type="term" value="C:NELF complex"/>
    <property type="evidence" value="ECO:0007669"/>
    <property type="project" value="TreeGrafter"/>
</dbReference>
<dbReference type="CDD" id="cd00201">
    <property type="entry name" value="WW"/>
    <property type="match status" value="8"/>
</dbReference>
<feature type="compositionally biased region" description="Basic and acidic residues" evidence="7">
    <location>
        <begin position="1"/>
        <end position="11"/>
    </location>
</feature>
<feature type="region of interest" description="Disordered" evidence="7">
    <location>
        <begin position="787"/>
        <end position="811"/>
    </location>
</feature>
<feature type="compositionally biased region" description="Low complexity" evidence="7">
    <location>
        <begin position="397"/>
        <end position="408"/>
    </location>
</feature>
<organism evidence="9 10">
    <name type="scientific">Seminavis robusta</name>
    <dbReference type="NCBI Taxonomy" id="568900"/>
    <lineage>
        <taxon>Eukaryota</taxon>
        <taxon>Sar</taxon>
        <taxon>Stramenopiles</taxon>
        <taxon>Ochrophyta</taxon>
        <taxon>Bacillariophyta</taxon>
        <taxon>Bacillariophyceae</taxon>
        <taxon>Bacillariophycidae</taxon>
        <taxon>Naviculales</taxon>
        <taxon>Naviculaceae</taxon>
        <taxon>Seminavis</taxon>
    </lineage>
</organism>
<evidence type="ECO:0000259" key="8">
    <source>
        <dbReference type="PROSITE" id="PS50020"/>
    </source>
</evidence>
<feature type="compositionally biased region" description="Acidic residues" evidence="7">
    <location>
        <begin position="86"/>
        <end position="100"/>
    </location>
</feature>
<feature type="compositionally biased region" description="Acidic residues" evidence="7">
    <location>
        <begin position="159"/>
        <end position="170"/>
    </location>
</feature>
<sequence>MANQWEKHQTDEGETYYYNPETEETTWEKPDGFQEEDGDDNNDPAEESGNNNDGVWEKHYDEDEKKHYYSNTKTNETTWEKPDGFKEDDDAQEEEKPDDDGERKPTSKSGVWEKHEDADGSAYYYNTETEETSWEKPEGFVDDDDDKKDHQTDKQAVKEEEEEAERMEEEALPKSPIGGVEEEALPKSPIGGADDDDDDNDNDEQTQSAGTWERHEDEEGREYYYNPKTDETTWDRPPGFQESTKEDDDNDNDDDAAVKEEEEEEKPEGQWEKLTDDEGREYYYNATTDVTQWDKPDDFIEGAAKPTSPKPAKKASGWEKLTDEEGREYYYNAETDVTQWDKPDDYEEDEGKGEPPKPSKSSSGWEKLTDEEGREYYYNATTDVTQWEKPDDYDEGSSSSPKPSKSSSGWEKLTDDEGRAYYYNETTGDTQWDAPEGFDDQDEKKADEDDEFQASPKREPSPMSVEEEAEKEPEPEPEPEIDPVVKRVMDAEAALNKPDSVLEPGCTSNVLEVVASQDGNPEKAIVALIDNFQGQTAICGTIARWLADLRSASSDTSDVNELVGKAKHSVADGIRETAQDVVSRIAKERFSNAVGDDILSLSKSDVAFLEEMIESNRWRKLLIELASTHKESALLMYCIRTISKRGYHRELVKRMNPSEYFSVFNSMLQSELTIVGKTAISAANDVDTSIGLEELVSDLHRTCTATAFTYLYSLEVLRHLVTEAEEDSAAEPGSRMRRAIRKWERLSEDLDTAMVDPSTSSATAGSSTIFRKRRLDVALTVSEIHQRQRRRLKPSSDEDEAIPFSNGNDQTKKLESGLEQFLRRFSVGQQANDSDLDVLLPTGLNMQSAKDEVGHLFVTYPLSIRALLSNIFKTSGTIGKSIRSKCSTLLAVAILASEKRARAEIGQEEPDPESPDEVALTSTIKRASELCEELATMASFVVTSTGTERGALSSPGQHLCNLALKCATVAQGVLMWAKDIISGSEYTSSATFSTFSPSILTLVRIVSSKHPCTRKEAADIAFTFLRHNVSSEISYKKINDIREQSLRLLLFLVVHGEAPSILRTLTILLGKGEAIKLDPSLMRYLISGMIEVVRPPFSLPFVRLFGGLLKTPRCMDAVRTRYFGDEKRKRLTTMLSDFKRSCITHKGRNQDVALVAHLMKTYAIKSN</sequence>
<dbReference type="AlphaFoldDB" id="A0A9N8EEB7"/>
<feature type="domain" description="WW" evidence="8">
    <location>
        <begin position="1"/>
        <end position="32"/>
    </location>
</feature>
<evidence type="ECO:0000256" key="4">
    <source>
        <dbReference type="ARBA" id="ARBA00023015"/>
    </source>
</evidence>
<feature type="domain" description="WW" evidence="8">
    <location>
        <begin position="359"/>
        <end position="392"/>
    </location>
</feature>
<protein>
    <submittedName>
        <fullName evidence="9">TH1 protein</fullName>
    </submittedName>
</protein>
<feature type="domain" description="WW" evidence="8">
    <location>
        <begin position="404"/>
        <end position="437"/>
    </location>
</feature>
<gene>
    <name evidence="9" type="ORF">SEMRO_814_G206400.1</name>
</gene>
<dbReference type="EMBL" id="CAICTM010000813">
    <property type="protein sequence ID" value="CAB9516905.1"/>
    <property type="molecule type" value="Genomic_DNA"/>
</dbReference>
<evidence type="ECO:0000256" key="7">
    <source>
        <dbReference type="SAM" id="MobiDB-lite"/>
    </source>
</evidence>
<feature type="compositionally biased region" description="Acidic residues" evidence="7">
    <location>
        <begin position="245"/>
        <end position="266"/>
    </location>
</feature>
<feature type="domain" description="WW" evidence="8">
    <location>
        <begin position="312"/>
        <end position="345"/>
    </location>
</feature>
<feature type="compositionally biased region" description="Acidic residues" evidence="7">
    <location>
        <begin position="193"/>
        <end position="204"/>
    </location>
</feature>
<evidence type="ECO:0000256" key="6">
    <source>
        <dbReference type="ARBA" id="ARBA00023242"/>
    </source>
</evidence>
<dbReference type="InterPro" id="IPR001202">
    <property type="entry name" value="WW_dom"/>
</dbReference>
<dbReference type="SMART" id="SM00456">
    <property type="entry name" value="WW"/>
    <property type="match status" value="8"/>
</dbReference>
<dbReference type="Proteomes" id="UP001153069">
    <property type="component" value="Unassembled WGS sequence"/>
</dbReference>
<feature type="compositionally biased region" description="Basic and acidic residues" evidence="7">
    <location>
        <begin position="267"/>
        <end position="281"/>
    </location>
</feature>
<feature type="domain" description="WW" evidence="8">
    <location>
        <begin position="56"/>
        <end position="84"/>
    </location>
</feature>
<evidence type="ECO:0000313" key="9">
    <source>
        <dbReference type="EMBL" id="CAB9516905.1"/>
    </source>
</evidence>
<dbReference type="PANTHER" id="PTHR12144">
    <property type="entry name" value="NEGATIVE ELONGATION FACTOR D"/>
    <property type="match status" value="1"/>
</dbReference>
<keyword evidence="6" id="KW-0539">Nucleus</keyword>
<feature type="domain" description="WW" evidence="8">
    <location>
        <begin position="212"/>
        <end position="239"/>
    </location>
</feature>
<dbReference type="Pfam" id="PF00397">
    <property type="entry name" value="WW"/>
    <property type="match status" value="8"/>
</dbReference>
<dbReference type="PROSITE" id="PS50020">
    <property type="entry name" value="WW_DOMAIN_2"/>
    <property type="match status" value="8"/>
</dbReference>
<keyword evidence="5" id="KW-0804">Transcription</keyword>
<keyword evidence="10" id="KW-1185">Reference proteome</keyword>
<reference evidence="9" key="1">
    <citation type="submission" date="2020-06" db="EMBL/GenBank/DDBJ databases">
        <authorList>
            <consortium name="Plant Systems Biology data submission"/>
        </authorList>
    </citation>
    <scope>NUCLEOTIDE SEQUENCE</scope>
    <source>
        <strain evidence="9">D6</strain>
    </source>
</reference>
<dbReference type="GO" id="GO:0003723">
    <property type="term" value="F:RNA binding"/>
    <property type="evidence" value="ECO:0007669"/>
    <property type="project" value="TreeGrafter"/>
</dbReference>
<feature type="compositionally biased region" description="Basic and acidic residues" evidence="7">
    <location>
        <begin position="212"/>
        <end position="234"/>
    </location>
</feature>
<dbReference type="OrthoDB" id="511287at2759"/>
<feature type="domain" description="WW" evidence="8">
    <location>
        <begin position="112"/>
        <end position="139"/>
    </location>
</feature>
<feature type="domain" description="WW" evidence="8">
    <location>
        <begin position="265"/>
        <end position="298"/>
    </location>
</feature>
<evidence type="ECO:0000256" key="2">
    <source>
        <dbReference type="ARBA" id="ARBA00005726"/>
    </source>
</evidence>
<evidence type="ECO:0000313" key="10">
    <source>
        <dbReference type="Proteomes" id="UP001153069"/>
    </source>
</evidence>
<evidence type="ECO:0000256" key="3">
    <source>
        <dbReference type="ARBA" id="ARBA00022491"/>
    </source>
</evidence>
<comment type="caution">
    <text evidence="9">The sequence shown here is derived from an EMBL/GenBank/DDBJ whole genome shotgun (WGS) entry which is preliminary data.</text>
</comment>
<name>A0A9N8EEB7_9STRA</name>
<comment type="subcellular location">
    <subcellularLocation>
        <location evidence="1">Nucleus</location>
    </subcellularLocation>
</comment>
<feature type="compositionally biased region" description="Acidic residues" evidence="7">
    <location>
        <begin position="33"/>
        <end position="46"/>
    </location>
</feature>
<feature type="region of interest" description="Disordered" evidence="7">
    <location>
        <begin position="1"/>
        <end position="482"/>
    </location>
</feature>
<dbReference type="Pfam" id="PF04858">
    <property type="entry name" value="TH1"/>
    <property type="match status" value="1"/>
</dbReference>
<dbReference type="InterPro" id="IPR006942">
    <property type="entry name" value="TH1"/>
</dbReference>
<keyword evidence="3" id="KW-0678">Repressor</keyword>
<dbReference type="PANTHER" id="PTHR12144:SF0">
    <property type="entry name" value="NEGATIVE ELONGATION FACTOR C_D"/>
    <property type="match status" value="1"/>
</dbReference>
<feature type="compositionally biased region" description="Basic and acidic residues" evidence="7">
    <location>
        <begin position="147"/>
        <end position="158"/>
    </location>
</feature>
<evidence type="ECO:0000256" key="5">
    <source>
        <dbReference type="ARBA" id="ARBA00023163"/>
    </source>
</evidence>
<comment type="similarity">
    <text evidence="2">Belongs to the NELF-D family.</text>
</comment>
<dbReference type="SUPFAM" id="SSF51045">
    <property type="entry name" value="WW domain"/>
    <property type="match status" value="8"/>
</dbReference>
<dbReference type="Gene3D" id="2.20.70.10">
    <property type="match status" value="8"/>
</dbReference>
<accession>A0A9N8EEB7</accession>
<feature type="compositionally biased region" description="Acidic residues" evidence="7">
    <location>
        <begin position="465"/>
        <end position="481"/>
    </location>
</feature>
<feature type="compositionally biased region" description="Basic and acidic residues" evidence="7">
    <location>
        <begin position="55"/>
        <end position="67"/>
    </location>
</feature>
<feature type="compositionally biased region" description="Basic and acidic residues" evidence="7">
    <location>
        <begin position="316"/>
        <end position="328"/>
    </location>
</feature>
<dbReference type="GO" id="GO:0034244">
    <property type="term" value="P:negative regulation of transcription elongation by RNA polymerase II"/>
    <property type="evidence" value="ECO:0007669"/>
    <property type="project" value="TreeGrafter"/>
</dbReference>
<keyword evidence="4" id="KW-0805">Transcription regulation</keyword>
<evidence type="ECO:0000256" key="1">
    <source>
        <dbReference type="ARBA" id="ARBA00004123"/>
    </source>
</evidence>